<evidence type="ECO:0000256" key="5">
    <source>
        <dbReference type="ARBA" id="ARBA00022856"/>
    </source>
</evidence>
<keyword evidence="4 10" id="KW-0812">Transmembrane</keyword>
<comment type="subcellular location">
    <subcellularLocation>
        <location evidence="1 10">Membrane</location>
        <topology evidence="1 10">Multi-pass membrane protein</topology>
    </subcellularLocation>
</comment>
<keyword evidence="5" id="KW-0571">Peptide transport</keyword>
<name>A0A6G0SZ98_APHGL</name>
<accession>A0A6G0SZ98</accession>
<dbReference type="GO" id="GO:0015031">
    <property type="term" value="P:protein transport"/>
    <property type="evidence" value="ECO:0007669"/>
    <property type="project" value="UniProtKB-KW"/>
</dbReference>
<feature type="transmembrane region" description="Helical" evidence="11">
    <location>
        <begin position="201"/>
        <end position="221"/>
    </location>
</feature>
<dbReference type="InterPro" id="IPR018456">
    <property type="entry name" value="PTR2_symporter_CS"/>
</dbReference>
<dbReference type="FunFam" id="1.20.1250.20:FF:000049">
    <property type="entry name" value="Solute carrier family 15 member 2"/>
    <property type="match status" value="1"/>
</dbReference>
<dbReference type="OrthoDB" id="8904098at2759"/>
<evidence type="ECO:0000256" key="9">
    <source>
        <dbReference type="ARBA" id="ARBA00078114"/>
    </source>
</evidence>
<keyword evidence="8 11" id="KW-0472">Membrane</keyword>
<proteinExistence type="inferred from homology"/>
<dbReference type="PROSITE" id="PS01022">
    <property type="entry name" value="PTR2_1"/>
    <property type="match status" value="1"/>
</dbReference>
<dbReference type="CDD" id="cd17347">
    <property type="entry name" value="MFS_SLC15A1_2_like"/>
    <property type="match status" value="1"/>
</dbReference>
<keyword evidence="7 11" id="KW-1133">Transmembrane helix</keyword>
<dbReference type="PANTHER" id="PTHR11654">
    <property type="entry name" value="OLIGOPEPTIDE TRANSPORTER-RELATED"/>
    <property type="match status" value="1"/>
</dbReference>
<evidence type="ECO:0000256" key="10">
    <source>
        <dbReference type="RuleBase" id="RU003755"/>
    </source>
</evidence>
<dbReference type="GO" id="GO:0006857">
    <property type="term" value="P:oligopeptide transport"/>
    <property type="evidence" value="ECO:0007669"/>
    <property type="project" value="InterPro"/>
</dbReference>
<feature type="transmembrane region" description="Helical" evidence="11">
    <location>
        <begin position="612"/>
        <end position="632"/>
    </location>
</feature>
<feature type="transmembrane region" description="Helical" evidence="11">
    <location>
        <begin position="676"/>
        <end position="697"/>
    </location>
</feature>
<feature type="transmembrane region" description="Helical" evidence="11">
    <location>
        <begin position="97"/>
        <end position="119"/>
    </location>
</feature>
<dbReference type="SUPFAM" id="SSF103473">
    <property type="entry name" value="MFS general substrate transporter"/>
    <property type="match status" value="1"/>
</dbReference>
<evidence type="ECO:0000256" key="7">
    <source>
        <dbReference type="ARBA" id="ARBA00022989"/>
    </source>
</evidence>
<comment type="similarity">
    <text evidence="2 10">Belongs to the major facilitator superfamily. Proton-dependent oligopeptide transporter (POT/PTR) (TC 2.A.17) family.</text>
</comment>
<evidence type="ECO:0000256" key="11">
    <source>
        <dbReference type="SAM" id="Phobius"/>
    </source>
</evidence>
<dbReference type="AlphaFoldDB" id="A0A6G0SZ98"/>
<evidence type="ECO:0000256" key="8">
    <source>
        <dbReference type="ARBA" id="ARBA00023136"/>
    </source>
</evidence>
<dbReference type="Proteomes" id="UP000475862">
    <property type="component" value="Unassembled WGS sequence"/>
</dbReference>
<dbReference type="EMBL" id="VYZN01000079">
    <property type="protein sequence ID" value="KAE9523478.1"/>
    <property type="molecule type" value="Genomic_DNA"/>
</dbReference>
<evidence type="ECO:0000313" key="12">
    <source>
        <dbReference type="EMBL" id="KAE9523478.1"/>
    </source>
</evidence>
<dbReference type="PROSITE" id="PS01023">
    <property type="entry name" value="PTR2_2"/>
    <property type="match status" value="1"/>
</dbReference>
<evidence type="ECO:0000256" key="1">
    <source>
        <dbReference type="ARBA" id="ARBA00004141"/>
    </source>
</evidence>
<keyword evidence="3 10" id="KW-0813">Transport</keyword>
<feature type="transmembrane region" description="Helical" evidence="11">
    <location>
        <begin position="298"/>
        <end position="316"/>
    </location>
</feature>
<evidence type="ECO:0000256" key="4">
    <source>
        <dbReference type="ARBA" id="ARBA00022692"/>
    </source>
</evidence>
<dbReference type="InterPro" id="IPR000109">
    <property type="entry name" value="POT_fam"/>
</dbReference>
<feature type="transmembrane region" description="Helical" evidence="11">
    <location>
        <begin position="644"/>
        <end position="664"/>
    </location>
</feature>
<evidence type="ECO:0000256" key="3">
    <source>
        <dbReference type="ARBA" id="ARBA00022448"/>
    </source>
</evidence>
<dbReference type="GO" id="GO:0016020">
    <property type="term" value="C:membrane"/>
    <property type="evidence" value="ECO:0007669"/>
    <property type="project" value="UniProtKB-SubCell"/>
</dbReference>
<dbReference type="InterPro" id="IPR036259">
    <property type="entry name" value="MFS_trans_sf"/>
</dbReference>
<evidence type="ECO:0000313" key="13">
    <source>
        <dbReference type="Proteomes" id="UP000475862"/>
    </source>
</evidence>
<sequence>MAFNLLLKRFAFILKTNFRRRSAYPKSVWFIICTEFCERFSYYGLRTVLVLYLTSILQYDEDESTIIYHMAVFMAYFSPLFGAILSDSFLGKFKTIVYLSLIYAVGNLVITGSSLAASFSLNNQRYLALLGLVLIAIGTGGIKPCVSSFGGDQFDLPAQEVYLQKFFSIFYFSINAGSLISTSVTPELRKGVQCFGQTSCFPLAFGVPAVLMLVAICKVYIPLIKQIINDERCIIFISGKRLYKIKKPESNVIVTSFSCIYHAIKRRLSHVSSNTKKVHWLNYADDKFSEKEISDIRSALDVIYLFIPFPFFWALFDQQGSRWTLQATLMNGRIDFLNWTMKPDQMQVMNPLLVLLFIPFFETAVYPILAKIGIKKPLQKIALGGFLAALAFVLSAVVQTKIIGESIQIPAGEGQLRIYNGFDCNITINSTNLPVHKLNSLETLELIYKPASNENSFPIVFIADPSCSPNLSTLNLTSSVSIVEGKATSYFLTRAKDKLELKRIGHVDDLAKLKNGNPILRILNSDDLSNKTLILKEKESKNTAIKINIKSLITNTVPIGKYKAFLDNEFLSDLNFLPASVNTLVLQRSSEHIDSNFIVLEKGNFIHIAWQLPQIIVMTAAEIMFSITTLEFAFTQAPTSMKSLLAAVNLLTVAFGNLIVVIVSEVRFFENQAYEYLLFAGLMVLDMIIFILMSFTYKYKNLNDPVSIPHNEQNKQN</sequence>
<feature type="transmembrane region" description="Helical" evidence="11">
    <location>
        <begin position="125"/>
        <end position="142"/>
    </location>
</feature>
<feature type="transmembrane region" description="Helical" evidence="11">
    <location>
        <begin position="65"/>
        <end position="85"/>
    </location>
</feature>
<reference evidence="12 13" key="1">
    <citation type="submission" date="2019-08" db="EMBL/GenBank/DDBJ databases">
        <title>The genome of the soybean aphid Biotype 1, its phylome, world population structure and adaptation to the North American continent.</title>
        <authorList>
            <person name="Giordano R."/>
            <person name="Donthu R.K."/>
            <person name="Hernandez A.G."/>
            <person name="Wright C.L."/>
            <person name="Zimin A.V."/>
        </authorList>
    </citation>
    <scope>NUCLEOTIDE SEQUENCE [LARGE SCALE GENOMIC DNA]</scope>
    <source>
        <tissue evidence="12">Whole aphids</tissue>
    </source>
</reference>
<comment type="caution">
    <text evidence="12">The sequence shown here is derived from an EMBL/GenBank/DDBJ whole genome shotgun (WGS) entry which is preliminary data.</text>
</comment>
<keyword evidence="13" id="KW-1185">Reference proteome</keyword>
<evidence type="ECO:0000256" key="2">
    <source>
        <dbReference type="ARBA" id="ARBA00005982"/>
    </source>
</evidence>
<dbReference type="Pfam" id="PF00854">
    <property type="entry name" value="PTR2"/>
    <property type="match status" value="2"/>
</dbReference>
<keyword evidence="6" id="KW-0653">Protein transport</keyword>
<dbReference type="Gene3D" id="1.20.1250.20">
    <property type="entry name" value="MFS general substrate transporter like domains"/>
    <property type="match status" value="2"/>
</dbReference>
<feature type="transmembrane region" description="Helical" evidence="11">
    <location>
        <begin position="162"/>
        <end position="181"/>
    </location>
</feature>
<protein>
    <recommendedName>
        <fullName evidence="9">Oligopeptide transporter 1</fullName>
    </recommendedName>
</protein>
<gene>
    <name evidence="12" type="ORF">AGLY_016030</name>
</gene>
<dbReference type="GO" id="GO:0022857">
    <property type="term" value="F:transmembrane transporter activity"/>
    <property type="evidence" value="ECO:0007669"/>
    <property type="project" value="InterPro"/>
</dbReference>
<feature type="transmembrane region" description="Helical" evidence="11">
    <location>
        <begin position="381"/>
        <end position="398"/>
    </location>
</feature>
<organism evidence="12 13">
    <name type="scientific">Aphis glycines</name>
    <name type="common">Soybean aphid</name>
    <dbReference type="NCBI Taxonomy" id="307491"/>
    <lineage>
        <taxon>Eukaryota</taxon>
        <taxon>Metazoa</taxon>
        <taxon>Ecdysozoa</taxon>
        <taxon>Arthropoda</taxon>
        <taxon>Hexapoda</taxon>
        <taxon>Insecta</taxon>
        <taxon>Pterygota</taxon>
        <taxon>Neoptera</taxon>
        <taxon>Paraneoptera</taxon>
        <taxon>Hemiptera</taxon>
        <taxon>Sternorrhyncha</taxon>
        <taxon>Aphidomorpha</taxon>
        <taxon>Aphidoidea</taxon>
        <taxon>Aphididae</taxon>
        <taxon>Aphidini</taxon>
        <taxon>Aphis</taxon>
        <taxon>Aphis</taxon>
    </lineage>
</organism>
<feature type="transmembrane region" description="Helical" evidence="11">
    <location>
        <begin position="348"/>
        <end position="369"/>
    </location>
</feature>
<evidence type="ECO:0000256" key="6">
    <source>
        <dbReference type="ARBA" id="ARBA00022927"/>
    </source>
</evidence>